<dbReference type="OrthoDB" id="9813301at2"/>
<dbReference type="InterPro" id="IPR007391">
    <property type="entry name" value="Vancomycin_resist_VanW"/>
</dbReference>
<feature type="compositionally biased region" description="Low complexity" evidence="1">
    <location>
        <begin position="1"/>
        <end position="16"/>
    </location>
</feature>
<evidence type="ECO:0000313" key="5">
    <source>
        <dbReference type="Proteomes" id="UP000316612"/>
    </source>
</evidence>
<name>A0A4Y4DMC2_GLUUR</name>
<dbReference type="EMBL" id="BJNY01000001">
    <property type="protein sequence ID" value="GED04785.1"/>
    <property type="molecule type" value="Genomic_DNA"/>
</dbReference>
<evidence type="ECO:0000256" key="2">
    <source>
        <dbReference type="SAM" id="Phobius"/>
    </source>
</evidence>
<feature type="region of interest" description="Disordered" evidence="1">
    <location>
        <begin position="1"/>
        <end position="30"/>
    </location>
</feature>
<keyword evidence="2" id="KW-1133">Transmembrane helix</keyword>
<feature type="transmembrane region" description="Helical" evidence="2">
    <location>
        <begin position="34"/>
        <end position="55"/>
    </location>
</feature>
<sequence>MQNPKPDSSSTGSNPYSPSPSPEKRKPKNSAKPWIITGSCVVALAAAYFGGAAYVSSQVPQNAAIAGVNIGSMSQDQARQALQEQVIPLLDKPIEAVVNGKSYDIDPAQAGLSLNVDKTVEDLTGFEVNPVRLYEKLTGDMTAAAAIDVDHDKLKSALEDLAKKTDSSVKEGAITFKDGKAALDKPVDGVALDIDASASEISENWKIAGPAIELPADVAKPKVSEEKLQDFYDGEVVSLLKGDVTLVSGDKTASISPASIAAAAKFEIKDDAPSISLDDEKLYKAATKNSDLSSTAKDAKIVLKNGKPTIQDSVKGVSLETKDLGAKVLAASQSEERKAEVAMTESEADFSTADAEKLGIKEEIVDFSTPYPTYDTVRTKNLRAGAARVNGIIVKPGERFSLLQALGPITTANGYYSSGVVENGFSAEAVGGGLSQISTQMYNVGFLAGYDDITHKPHSRWFDRYPAGREATLWEGQVDMIWENNTPYGVMIQAWVSGDRVHTRLWSTKYWKVTQDSSGKYNQTNPTTVHNKAKQCISESGGKKGFTIDVTRYRETVDGSKKLPAETKTWTYSPWNKIVCDNK</sequence>
<dbReference type="PANTHER" id="PTHR35788">
    <property type="entry name" value="EXPORTED PROTEIN-RELATED"/>
    <property type="match status" value="1"/>
</dbReference>
<dbReference type="Pfam" id="PF04294">
    <property type="entry name" value="VanW"/>
    <property type="match status" value="1"/>
</dbReference>
<dbReference type="RefSeq" id="WP_141361248.1">
    <property type="nucleotide sequence ID" value="NZ_BAAAJL010000007.1"/>
</dbReference>
<accession>A0A4Y4DMC2</accession>
<dbReference type="Proteomes" id="UP000316612">
    <property type="component" value="Unassembled WGS sequence"/>
</dbReference>
<evidence type="ECO:0000313" key="4">
    <source>
        <dbReference type="EMBL" id="GED04785.1"/>
    </source>
</evidence>
<dbReference type="InterPro" id="IPR052913">
    <property type="entry name" value="Glycopeptide_resist_protein"/>
</dbReference>
<protein>
    <submittedName>
        <fullName evidence="4">Vanomycin resistance protein VanB</fullName>
    </submittedName>
</protein>
<comment type="caution">
    <text evidence="4">The sequence shown here is derived from an EMBL/GenBank/DDBJ whole genome shotgun (WGS) entry which is preliminary data.</text>
</comment>
<organism evidence="4 5">
    <name type="scientific">Glutamicibacter uratoxydans</name>
    <name type="common">Arthrobacter uratoxydans</name>
    <dbReference type="NCBI Taxonomy" id="43667"/>
    <lineage>
        <taxon>Bacteria</taxon>
        <taxon>Bacillati</taxon>
        <taxon>Actinomycetota</taxon>
        <taxon>Actinomycetes</taxon>
        <taxon>Micrococcales</taxon>
        <taxon>Micrococcaceae</taxon>
        <taxon>Glutamicibacter</taxon>
    </lineage>
</organism>
<dbReference type="AlphaFoldDB" id="A0A4Y4DMC2"/>
<gene>
    <name evidence="4" type="ORF">AUR04nite_03170</name>
</gene>
<keyword evidence="2" id="KW-0472">Membrane</keyword>
<dbReference type="Pfam" id="PF12229">
    <property type="entry name" value="PG_binding_4"/>
    <property type="match status" value="1"/>
</dbReference>
<keyword evidence="5" id="KW-1185">Reference proteome</keyword>
<evidence type="ECO:0000259" key="3">
    <source>
        <dbReference type="Pfam" id="PF12229"/>
    </source>
</evidence>
<evidence type="ECO:0000256" key="1">
    <source>
        <dbReference type="SAM" id="MobiDB-lite"/>
    </source>
</evidence>
<keyword evidence="2" id="KW-0812">Transmembrane</keyword>
<dbReference type="PANTHER" id="PTHR35788:SF1">
    <property type="entry name" value="EXPORTED PROTEIN"/>
    <property type="match status" value="1"/>
</dbReference>
<reference evidence="4 5" key="1">
    <citation type="submission" date="2019-06" db="EMBL/GenBank/DDBJ databases">
        <title>Whole genome shotgun sequence of Glutamicibacter uratoxydans NBRC 15515.</title>
        <authorList>
            <person name="Hosoyama A."/>
            <person name="Uohara A."/>
            <person name="Ohji S."/>
            <person name="Ichikawa N."/>
        </authorList>
    </citation>
    <scope>NUCLEOTIDE SEQUENCE [LARGE SCALE GENOMIC DNA]</scope>
    <source>
        <strain evidence="4 5">NBRC 15515</strain>
    </source>
</reference>
<feature type="domain" description="YoaR-like putative peptidoglycan binding" evidence="3">
    <location>
        <begin position="144"/>
        <end position="204"/>
    </location>
</feature>
<proteinExistence type="predicted"/>
<dbReference type="InterPro" id="IPR022029">
    <property type="entry name" value="YoaR-like_PG-bd"/>
</dbReference>